<dbReference type="PANTHER" id="PTHR30273:SF2">
    <property type="entry name" value="PROTEIN FECR"/>
    <property type="match status" value="1"/>
</dbReference>
<feature type="transmembrane region" description="Helical" evidence="1">
    <location>
        <begin position="117"/>
        <end position="139"/>
    </location>
</feature>
<dbReference type="InterPro" id="IPR006860">
    <property type="entry name" value="FecR"/>
</dbReference>
<reference evidence="5" key="1">
    <citation type="journal article" date="2019" name="Int. J. Syst. Evol. Microbiol.">
        <title>The Global Catalogue of Microorganisms (GCM) 10K type strain sequencing project: providing services to taxonomists for standard genome sequencing and annotation.</title>
        <authorList>
            <consortium name="The Broad Institute Genomics Platform"/>
            <consortium name="The Broad Institute Genome Sequencing Center for Infectious Disease"/>
            <person name="Wu L."/>
            <person name="Ma J."/>
        </authorList>
    </citation>
    <scope>NUCLEOTIDE SEQUENCE [LARGE SCALE GENOMIC DNA]</scope>
    <source>
        <strain evidence="5">CGMCC 4.7466</strain>
    </source>
</reference>
<gene>
    <name evidence="4" type="ORF">ACFPFU_22940</name>
</gene>
<evidence type="ECO:0000259" key="2">
    <source>
        <dbReference type="Pfam" id="PF04773"/>
    </source>
</evidence>
<sequence>MDIANYTTEDFVLDPSFRTWVLHPNAESNLAWEQQLAAHPSKYPEAKKAREIIIHLSTKEHRLSDEELWSLWEVLDGEMSENTAMHRKEKVIPLNAYSTLYRSTPRRGWVRGILSHAGYRVASMLVFVMGLGFLASYFLTETATEELPPVVYEERSTVPGLKAHFTLSDGSKVILNSGSKLRYVKNFGRDRREIFLEGEAFFTVAKDSLRPFVVQTGEVKTTALGTSFNIKSYGTASLDISLLTGKVSVEMPLGETPYLTLIPGEALNINIPDSQIMKGRFEEEMVIGWTKKLLIFQQTPLPEAIRTLENWYGVTFEIHNQPEDEVLFSGRFHDETLEIVLSGLSYAAKFDFEINKDKVTIRF</sequence>
<dbReference type="InterPro" id="IPR012373">
    <property type="entry name" value="Ferrdict_sens_TM"/>
</dbReference>
<dbReference type="PANTHER" id="PTHR30273">
    <property type="entry name" value="PERIPLASMIC SIGNAL SENSOR AND SIGMA FACTOR ACTIVATOR FECR-RELATED"/>
    <property type="match status" value="1"/>
</dbReference>
<organism evidence="4 5">
    <name type="scientific">Negadavirga shengliensis</name>
    <dbReference type="NCBI Taxonomy" id="1389218"/>
    <lineage>
        <taxon>Bacteria</taxon>
        <taxon>Pseudomonadati</taxon>
        <taxon>Bacteroidota</taxon>
        <taxon>Cytophagia</taxon>
        <taxon>Cytophagales</taxon>
        <taxon>Cyclobacteriaceae</taxon>
        <taxon>Negadavirga</taxon>
    </lineage>
</organism>
<keyword evidence="1" id="KW-1133">Transmembrane helix</keyword>
<accession>A0ABV9T758</accession>
<keyword evidence="5" id="KW-1185">Reference proteome</keyword>
<comment type="caution">
    <text evidence="4">The sequence shown here is derived from an EMBL/GenBank/DDBJ whole genome shotgun (WGS) entry which is preliminary data.</text>
</comment>
<dbReference type="Gene3D" id="3.55.50.30">
    <property type="match status" value="1"/>
</dbReference>
<name>A0ABV9T758_9BACT</name>
<dbReference type="InterPro" id="IPR032508">
    <property type="entry name" value="FecR_C"/>
</dbReference>
<evidence type="ECO:0000256" key="1">
    <source>
        <dbReference type="SAM" id="Phobius"/>
    </source>
</evidence>
<feature type="domain" description="FecR protein" evidence="2">
    <location>
        <begin position="157"/>
        <end position="247"/>
    </location>
</feature>
<dbReference type="RefSeq" id="WP_377068563.1">
    <property type="nucleotide sequence ID" value="NZ_JBHSJJ010000019.1"/>
</dbReference>
<dbReference type="EMBL" id="JBHSJJ010000019">
    <property type="protein sequence ID" value="MFC4874578.1"/>
    <property type="molecule type" value="Genomic_DNA"/>
</dbReference>
<dbReference type="Proteomes" id="UP001595818">
    <property type="component" value="Unassembled WGS sequence"/>
</dbReference>
<proteinExistence type="predicted"/>
<keyword evidence="1" id="KW-0472">Membrane</keyword>
<keyword evidence="1" id="KW-0812">Transmembrane</keyword>
<evidence type="ECO:0000313" key="4">
    <source>
        <dbReference type="EMBL" id="MFC4874578.1"/>
    </source>
</evidence>
<dbReference type="Gene3D" id="2.60.120.1440">
    <property type="match status" value="1"/>
</dbReference>
<evidence type="ECO:0000259" key="3">
    <source>
        <dbReference type="Pfam" id="PF16344"/>
    </source>
</evidence>
<dbReference type="Pfam" id="PF04773">
    <property type="entry name" value="FecR"/>
    <property type="match status" value="1"/>
</dbReference>
<evidence type="ECO:0000313" key="5">
    <source>
        <dbReference type="Proteomes" id="UP001595818"/>
    </source>
</evidence>
<feature type="domain" description="Protein FecR C-terminal" evidence="3">
    <location>
        <begin position="294"/>
        <end position="361"/>
    </location>
</feature>
<protein>
    <submittedName>
        <fullName evidence="4">FecR family protein</fullName>
    </submittedName>
</protein>
<dbReference type="PIRSF" id="PIRSF018266">
    <property type="entry name" value="FecR"/>
    <property type="match status" value="1"/>
</dbReference>
<dbReference type="Pfam" id="PF16344">
    <property type="entry name" value="FecR_C"/>
    <property type="match status" value="1"/>
</dbReference>